<gene>
    <name evidence="1" type="ORF">M427DRAFT_250803</name>
</gene>
<organism evidence="1 2">
    <name type="scientific">Gonapodya prolifera (strain JEL478)</name>
    <name type="common">Monoblepharis prolifera</name>
    <dbReference type="NCBI Taxonomy" id="1344416"/>
    <lineage>
        <taxon>Eukaryota</taxon>
        <taxon>Fungi</taxon>
        <taxon>Fungi incertae sedis</taxon>
        <taxon>Chytridiomycota</taxon>
        <taxon>Chytridiomycota incertae sedis</taxon>
        <taxon>Monoblepharidomycetes</taxon>
        <taxon>Monoblepharidales</taxon>
        <taxon>Gonapodyaceae</taxon>
        <taxon>Gonapodya</taxon>
    </lineage>
</organism>
<protein>
    <submittedName>
        <fullName evidence="1">Uncharacterized protein</fullName>
    </submittedName>
</protein>
<dbReference type="AlphaFoldDB" id="A0A138ZXX9"/>
<name>A0A138ZXX9_GONPJ</name>
<proteinExistence type="predicted"/>
<accession>A0A138ZXX9</accession>
<dbReference type="EMBL" id="KQ965886">
    <property type="protein sequence ID" value="KXS09135.1"/>
    <property type="molecule type" value="Genomic_DNA"/>
</dbReference>
<sequence>MERETSEETCTTAFPHLPKKFRSSSKFGDCSGLRQTLPALTTVQNPKRHSFCPSTTTERWKPLFGLLGFWLGKLEVQKEVIRARRDELVLVLSSPKRNAFSPRSASTCAITFASHGMLPVEAFHKYSSQVASDVYCKQMESGKWTRWTRQARPRFLFSPKRCKRAAKFDNLLLFPASKLRFQHRLLKEHRHITHIPPLIK</sequence>
<keyword evidence="2" id="KW-1185">Reference proteome</keyword>
<evidence type="ECO:0000313" key="2">
    <source>
        <dbReference type="Proteomes" id="UP000070544"/>
    </source>
</evidence>
<reference evidence="1 2" key="1">
    <citation type="journal article" date="2015" name="Genome Biol. Evol.">
        <title>Phylogenomic analyses indicate that early fungi evolved digesting cell walls of algal ancestors of land plants.</title>
        <authorList>
            <person name="Chang Y."/>
            <person name="Wang S."/>
            <person name="Sekimoto S."/>
            <person name="Aerts A.L."/>
            <person name="Choi C."/>
            <person name="Clum A."/>
            <person name="LaButti K.M."/>
            <person name="Lindquist E.A."/>
            <person name="Yee Ngan C."/>
            <person name="Ohm R.A."/>
            <person name="Salamov A.A."/>
            <person name="Grigoriev I.V."/>
            <person name="Spatafora J.W."/>
            <person name="Berbee M.L."/>
        </authorList>
    </citation>
    <scope>NUCLEOTIDE SEQUENCE [LARGE SCALE GENOMIC DNA]</scope>
    <source>
        <strain evidence="1 2">JEL478</strain>
    </source>
</reference>
<evidence type="ECO:0000313" key="1">
    <source>
        <dbReference type="EMBL" id="KXS09135.1"/>
    </source>
</evidence>
<dbReference type="Proteomes" id="UP000070544">
    <property type="component" value="Unassembled WGS sequence"/>
</dbReference>